<organism evidence="1 2">
    <name type="scientific">Paracoccus angustae</name>
    <dbReference type="NCBI Taxonomy" id="1671480"/>
    <lineage>
        <taxon>Bacteria</taxon>
        <taxon>Pseudomonadati</taxon>
        <taxon>Pseudomonadota</taxon>
        <taxon>Alphaproteobacteria</taxon>
        <taxon>Rhodobacterales</taxon>
        <taxon>Paracoccaceae</taxon>
        <taxon>Paracoccus</taxon>
    </lineage>
</organism>
<proteinExistence type="predicted"/>
<dbReference type="RefSeq" id="WP_377762119.1">
    <property type="nucleotide sequence ID" value="NZ_JBHRXY010000010.1"/>
</dbReference>
<sequence>MAIDSKHPQFTRERQDEWRLMRDSMDGESAIKARGEVHLPMPDAYRRMDDCGRLAYAAYRDRAGFPELVAPAVSGMIGVAHAKEIGIEIPDALAYLWESADGQGMPLEELHRQITRELLVTGRYGLLADAPAGGGEPYLAGYIAESIINWDAGLSLAM</sequence>
<evidence type="ECO:0000313" key="1">
    <source>
        <dbReference type="EMBL" id="MFC3630438.1"/>
    </source>
</evidence>
<keyword evidence="2" id="KW-1185">Reference proteome</keyword>
<evidence type="ECO:0000313" key="2">
    <source>
        <dbReference type="Proteomes" id="UP001595539"/>
    </source>
</evidence>
<dbReference type="Proteomes" id="UP001595539">
    <property type="component" value="Unassembled WGS sequence"/>
</dbReference>
<accession>A0ABV7U672</accession>
<protein>
    <recommendedName>
        <fullName evidence="3">Acyl-CoA dehydrogenase</fullName>
    </recommendedName>
</protein>
<name>A0ABV7U672_9RHOB</name>
<comment type="caution">
    <text evidence="1">The sequence shown here is derived from an EMBL/GenBank/DDBJ whole genome shotgun (WGS) entry which is preliminary data.</text>
</comment>
<dbReference type="EMBL" id="JBHRXY010000010">
    <property type="protein sequence ID" value="MFC3630438.1"/>
    <property type="molecule type" value="Genomic_DNA"/>
</dbReference>
<evidence type="ECO:0008006" key="3">
    <source>
        <dbReference type="Google" id="ProtNLM"/>
    </source>
</evidence>
<gene>
    <name evidence="1" type="ORF">ACFOM8_13380</name>
</gene>
<reference evidence="2" key="1">
    <citation type="journal article" date="2019" name="Int. J. Syst. Evol. Microbiol.">
        <title>The Global Catalogue of Microorganisms (GCM) 10K type strain sequencing project: providing services to taxonomists for standard genome sequencing and annotation.</title>
        <authorList>
            <consortium name="The Broad Institute Genomics Platform"/>
            <consortium name="The Broad Institute Genome Sequencing Center for Infectious Disease"/>
            <person name="Wu L."/>
            <person name="Ma J."/>
        </authorList>
    </citation>
    <scope>NUCLEOTIDE SEQUENCE [LARGE SCALE GENOMIC DNA]</scope>
    <source>
        <strain evidence="2">KCTC 42473</strain>
    </source>
</reference>